<feature type="transmembrane region" description="Helical" evidence="2">
    <location>
        <begin position="149"/>
        <end position="166"/>
    </location>
</feature>
<proteinExistence type="predicted"/>
<protein>
    <recommendedName>
        <fullName evidence="3">AAA+ ATPase domain-containing protein</fullName>
    </recommendedName>
</protein>
<accession>A0ABN0ZP73</accession>
<gene>
    <name evidence="4" type="ORF">GCM10010361_17810</name>
</gene>
<dbReference type="SMART" id="SM00382">
    <property type="entry name" value="AAA"/>
    <property type="match status" value="1"/>
</dbReference>
<keyword evidence="2" id="KW-0472">Membrane</keyword>
<keyword evidence="5" id="KW-1185">Reference proteome</keyword>
<feature type="region of interest" description="Disordered" evidence="1">
    <location>
        <begin position="214"/>
        <end position="234"/>
    </location>
</feature>
<evidence type="ECO:0000256" key="2">
    <source>
        <dbReference type="SAM" id="Phobius"/>
    </source>
</evidence>
<feature type="transmembrane region" description="Helical" evidence="2">
    <location>
        <begin position="172"/>
        <end position="190"/>
    </location>
</feature>
<evidence type="ECO:0000256" key="1">
    <source>
        <dbReference type="SAM" id="MobiDB-lite"/>
    </source>
</evidence>
<keyword evidence="2" id="KW-1133">Transmembrane helix</keyword>
<organism evidence="4 5">
    <name type="scientific">Streptomyces olivaceiscleroticus</name>
    <dbReference type="NCBI Taxonomy" id="68245"/>
    <lineage>
        <taxon>Bacteria</taxon>
        <taxon>Bacillati</taxon>
        <taxon>Actinomycetota</taxon>
        <taxon>Actinomycetes</taxon>
        <taxon>Kitasatosporales</taxon>
        <taxon>Streptomycetaceae</taxon>
        <taxon>Streptomyces</taxon>
    </lineage>
</organism>
<sequence length="693" mass="76038">MPGTEATRGTVAAGMQHLREEWGRWWRAEDLTDTHIAHRILNDQYRQWRQLHQRHTGEVQQNIKLLKDQQRVQTQLQMQRMAMQKKMRGRGGYGYGGYGGGGGASPFISYRMMQWASLQIRMQQDEFRHLEVTPAMLAIGRGQVQARRHITAGLLLPALVAAWGLLWWASMLAGLVVTAVAALVFVVLAWTQGRHPARRRPAVPKLLFVPPAPPAHTELAEEPEPEPFPIREAGNNPKVAREALQLALKKEAAKVAEVRVPEQTDYGWKVPVVLQGGTAAQLVSILKPLATTLRVGESRVMAQPADPEDAALVDVRILTRDPFAEPLPYPQRPPLSCTITSAVSLGLSLEGQTTPVVLAGQHVIIVADSGGGKTAMVQALAEYVTACKDAVAVDIDPVKRGLKAIAPAAAMTARSPEEAEQVLEGLLERAKTRIASLPATQDVWEPSPEGPAVICFIDEFPQLSKRGKELAVALLRIGREARITIVLCTQDATSEVLGDSIADTFGVRIMLPCRAADVPLVVGRADAVSQGWLPHFLVPSPEEGFPADAGRFYCLTPRHRTPMLRYVSPLPPQEAHRRTQERIAAGLPQLDPATSTSRIDTDDVPEIVRLLLDAFATQRNPEVLTVAQIADHLVAADAATWGRWEKREDRLVMIGRTLTNRLKKEGLSIPRIRLDGEGRPTAYRLADIEAALS</sequence>
<dbReference type="Proteomes" id="UP001500909">
    <property type="component" value="Unassembled WGS sequence"/>
</dbReference>
<evidence type="ECO:0000259" key="3">
    <source>
        <dbReference type="SMART" id="SM00382"/>
    </source>
</evidence>
<dbReference type="InterPro" id="IPR027417">
    <property type="entry name" value="P-loop_NTPase"/>
</dbReference>
<dbReference type="SUPFAM" id="SSF52540">
    <property type="entry name" value="P-loop containing nucleoside triphosphate hydrolases"/>
    <property type="match status" value="1"/>
</dbReference>
<dbReference type="InterPro" id="IPR003593">
    <property type="entry name" value="AAA+_ATPase"/>
</dbReference>
<feature type="domain" description="AAA+ ATPase" evidence="3">
    <location>
        <begin position="359"/>
        <end position="514"/>
    </location>
</feature>
<evidence type="ECO:0000313" key="5">
    <source>
        <dbReference type="Proteomes" id="UP001500909"/>
    </source>
</evidence>
<dbReference type="Gene3D" id="3.40.50.300">
    <property type="entry name" value="P-loop containing nucleotide triphosphate hydrolases"/>
    <property type="match status" value="1"/>
</dbReference>
<comment type="caution">
    <text evidence="4">The sequence shown here is derived from an EMBL/GenBank/DDBJ whole genome shotgun (WGS) entry which is preliminary data.</text>
</comment>
<dbReference type="EMBL" id="BAAABY010000011">
    <property type="protein sequence ID" value="GAA0454186.1"/>
    <property type="molecule type" value="Genomic_DNA"/>
</dbReference>
<evidence type="ECO:0000313" key="4">
    <source>
        <dbReference type="EMBL" id="GAA0454186.1"/>
    </source>
</evidence>
<reference evidence="4 5" key="1">
    <citation type="journal article" date="2019" name="Int. J. Syst. Evol. Microbiol.">
        <title>The Global Catalogue of Microorganisms (GCM) 10K type strain sequencing project: providing services to taxonomists for standard genome sequencing and annotation.</title>
        <authorList>
            <consortium name="The Broad Institute Genomics Platform"/>
            <consortium name="The Broad Institute Genome Sequencing Center for Infectious Disease"/>
            <person name="Wu L."/>
            <person name="Ma J."/>
        </authorList>
    </citation>
    <scope>NUCLEOTIDE SEQUENCE [LARGE SCALE GENOMIC DNA]</scope>
    <source>
        <strain evidence="4 5">JCM 4805</strain>
    </source>
</reference>
<keyword evidence="2" id="KW-0812">Transmembrane</keyword>
<name>A0ABN0ZP73_9ACTN</name>